<dbReference type="Gene3D" id="1.25.40.10">
    <property type="entry name" value="Tetratricopeptide repeat domain"/>
    <property type="match status" value="1"/>
</dbReference>
<evidence type="ECO:0000256" key="1">
    <source>
        <dbReference type="PROSITE-ProRule" id="PRU00339"/>
    </source>
</evidence>
<reference evidence="2" key="1">
    <citation type="journal article" date="2021" name="ISME J.">
        <title>Fine-scale metabolic discontinuity in a stratified prokaryote microbiome of a Red Sea deep halocline.</title>
        <authorList>
            <person name="Michoud G."/>
            <person name="Ngugi D.K."/>
            <person name="Barozzi A."/>
            <person name="Merlino G."/>
            <person name="Calleja M.L."/>
            <person name="Delgado-Huertas A."/>
            <person name="Moran X.A.G."/>
            <person name="Daffonchio D."/>
        </authorList>
    </citation>
    <scope>NUCLEOTIDE SEQUENCE</scope>
    <source>
        <strain evidence="2">SuakinDeep_MAG55_1</strain>
    </source>
</reference>
<organism evidence="2 3">
    <name type="scientific">Candidatus Scalindua arabica</name>
    <dbReference type="NCBI Taxonomy" id="1127984"/>
    <lineage>
        <taxon>Bacteria</taxon>
        <taxon>Pseudomonadati</taxon>
        <taxon>Planctomycetota</taxon>
        <taxon>Candidatus Brocadiia</taxon>
        <taxon>Candidatus Brocadiales</taxon>
        <taxon>Candidatus Scalinduaceae</taxon>
        <taxon>Candidatus Scalindua</taxon>
    </lineage>
</organism>
<name>A0A942A2Z4_9BACT</name>
<proteinExistence type="predicted"/>
<keyword evidence="1" id="KW-0802">TPR repeat</keyword>
<accession>A0A942A2Z4</accession>
<feature type="repeat" description="TPR" evidence="1">
    <location>
        <begin position="284"/>
        <end position="317"/>
    </location>
</feature>
<feature type="repeat" description="TPR" evidence="1">
    <location>
        <begin position="319"/>
        <end position="352"/>
    </location>
</feature>
<dbReference type="Pfam" id="PF13181">
    <property type="entry name" value="TPR_8"/>
    <property type="match status" value="1"/>
</dbReference>
<dbReference type="EMBL" id="JAANXD010000074">
    <property type="protein sequence ID" value="MBS1258751.1"/>
    <property type="molecule type" value="Genomic_DNA"/>
</dbReference>
<evidence type="ECO:0000313" key="3">
    <source>
        <dbReference type="Proteomes" id="UP000722750"/>
    </source>
</evidence>
<dbReference type="Pfam" id="PF13176">
    <property type="entry name" value="TPR_7"/>
    <property type="match status" value="1"/>
</dbReference>
<dbReference type="Proteomes" id="UP000722750">
    <property type="component" value="Unassembled WGS sequence"/>
</dbReference>
<evidence type="ECO:0008006" key="4">
    <source>
        <dbReference type="Google" id="ProtNLM"/>
    </source>
</evidence>
<dbReference type="AlphaFoldDB" id="A0A942A2Z4"/>
<dbReference type="InterPro" id="IPR019734">
    <property type="entry name" value="TPR_rpt"/>
</dbReference>
<evidence type="ECO:0000313" key="2">
    <source>
        <dbReference type="EMBL" id="MBS1258751.1"/>
    </source>
</evidence>
<protein>
    <recommendedName>
        <fullName evidence="4">Tetratricopeptide repeat protein</fullName>
    </recommendedName>
</protein>
<sequence>MNILYKIRGLLRMAIGIKTVLIVFILVAFVSQNCDAKRSYKIVILPFKDYAQMNMEEVVPDALRSMFTQTGYFEPIDREIIYEKVSTVTLSEDINVDNITSSGGAWSADQVDAGAKLNTKTVKKFGRQLKSDYVLKGNISLIGSSLRIDAEIVGVKEKETLGFVAVEGNPEELSTSILKELSVKITNFCRERNAYDDALSIIGLYNQGQYTFDVSEKKLREILSITGDAIGIRASLIVLYLTRTSKEENSSLEDKILGEGVMVLRRLDQNFDEKVLEVFLTSGFDPFDEMAKIYTKRGDYNKAIDVYKKTLSVYPMNIAGRYKELGLLYLNSGSEDEAIQAFEKSLEKHKGSYEINFVLVEIFERRNQPDKVKKHLKECVRYARNIDEIKAAKGKLDKLNP</sequence>
<dbReference type="InterPro" id="IPR011990">
    <property type="entry name" value="TPR-like_helical_dom_sf"/>
</dbReference>
<dbReference type="PROSITE" id="PS50005">
    <property type="entry name" value="TPR"/>
    <property type="match status" value="2"/>
</dbReference>
<dbReference type="SMART" id="SM00028">
    <property type="entry name" value="TPR"/>
    <property type="match status" value="2"/>
</dbReference>
<gene>
    <name evidence="2" type="ORF">MAG551_01813</name>
</gene>
<dbReference type="SUPFAM" id="SSF48452">
    <property type="entry name" value="TPR-like"/>
    <property type="match status" value="1"/>
</dbReference>
<comment type="caution">
    <text evidence="2">The sequence shown here is derived from an EMBL/GenBank/DDBJ whole genome shotgun (WGS) entry which is preliminary data.</text>
</comment>